<dbReference type="InterPro" id="IPR058922">
    <property type="entry name" value="WHD_DRP"/>
</dbReference>
<feature type="region of interest" description="Disordered" evidence="2">
    <location>
        <begin position="1"/>
        <end position="25"/>
    </location>
</feature>
<dbReference type="EMBL" id="OIVN01003653">
    <property type="protein sequence ID" value="SPD12687.1"/>
    <property type="molecule type" value="Genomic_DNA"/>
</dbReference>
<sequence>MSSSSPPSDPTKKRDSALREALPQKPSEFNSAAAILLASKGIQQIKSSKKRDSALGEALPQKLSELCGGVARYATSNGIQRIESSEKRDSALRELLPQKRSELHGGVTSFLDELYKPIKSLETSEASCQSCITDEHISQCFLYCTLFPLGYEFEKDKLIQLWMAEGLIEERTNERLEDTGRKVFHSILCLVLFVAVGYKTRKTEVWLGMLRPMEFSGLNHRKRETQLYGSSNLKNVLNYAEV</sequence>
<name>A0A2N9HEB8_FAGSY</name>
<dbReference type="PANTHER" id="PTHR23155">
    <property type="entry name" value="DISEASE RESISTANCE PROTEIN RP"/>
    <property type="match status" value="1"/>
</dbReference>
<dbReference type="GO" id="GO:0098542">
    <property type="term" value="P:defense response to other organism"/>
    <property type="evidence" value="ECO:0007669"/>
    <property type="project" value="TreeGrafter"/>
</dbReference>
<evidence type="ECO:0000259" key="3">
    <source>
        <dbReference type="Pfam" id="PF23559"/>
    </source>
</evidence>
<proteinExistence type="predicted"/>
<evidence type="ECO:0000256" key="1">
    <source>
        <dbReference type="ARBA" id="ARBA00022737"/>
    </source>
</evidence>
<dbReference type="AlphaFoldDB" id="A0A2N9HEB8"/>
<dbReference type="Pfam" id="PF23559">
    <property type="entry name" value="WHD_DRP"/>
    <property type="match status" value="1"/>
</dbReference>
<keyword evidence="1" id="KW-0677">Repeat</keyword>
<dbReference type="PANTHER" id="PTHR23155:SF1205">
    <property type="entry name" value="DISEASE RESISTANCE PROTEIN RPM1"/>
    <property type="match status" value="1"/>
</dbReference>
<gene>
    <name evidence="4" type="ORF">FSB_LOCUS40569</name>
</gene>
<reference evidence="4" key="1">
    <citation type="submission" date="2018-02" db="EMBL/GenBank/DDBJ databases">
        <authorList>
            <person name="Cohen D.B."/>
            <person name="Kent A.D."/>
        </authorList>
    </citation>
    <scope>NUCLEOTIDE SEQUENCE</scope>
</reference>
<evidence type="ECO:0000256" key="2">
    <source>
        <dbReference type="SAM" id="MobiDB-lite"/>
    </source>
</evidence>
<organism evidence="4">
    <name type="scientific">Fagus sylvatica</name>
    <name type="common">Beechnut</name>
    <dbReference type="NCBI Taxonomy" id="28930"/>
    <lineage>
        <taxon>Eukaryota</taxon>
        <taxon>Viridiplantae</taxon>
        <taxon>Streptophyta</taxon>
        <taxon>Embryophyta</taxon>
        <taxon>Tracheophyta</taxon>
        <taxon>Spermatophyta</taxon>
        <taxon>Magnoliopsida</taxon>
        <taxon>eudicotyledons</taxon>
        <taxon>Gunneridae</taxon>
        <taxon>Pentapetalae</taxon>
        <taxon>rosids</taxon>
        <taxon>fabids</taxon>
        <taxon>Fagales</taxon>
        <taxon>Fagaceae</taxon>
        <taxon>Fagus</taxon>
    </lineage>
</organism>
<accession>A0A2N9HEB8</accession>
<evidence type="ECO:0000313" key="4">
    <source>
        <dbReference type="EMBL" id="SPD12687.1"/>
    </source>
</evidence>
<protein>
    <recommendedName>
        <fullName evidence="3">Disease resistance protein winged helix domain-containing protein</fullName>
    </recommendedName>
</protein>
<feature type="domain" description="Disease resistance protein winged helix" evidence="3">
    <location>
        <begin position="146"/>
        <end position="194"/>
    </location>
</feature>
<dbReference type="InterPro" id="IPR044974">
    <property type="entry name" value="Disease_R_plants"/>
</dbReference>